<evidence type="ECO:0000256" key="4">
    <source>
        <dbReference type="ARBA" id="ARBA00022617"/>
    </source>
</evidence>
<evidence type="ECO:0000313" key="22">
    <source>
        <dbReference type="EMBL" id="THH21261.1"/>
    </source>
</evidence>
<dbReference type="GO" id="GO:0004768">
    <property type="term" value="F:stearoyl-CoA 9-desaturase activity"/>
    <property type="evidence" value="ECO:0007669"/>
    <property type="project" value="TreeGrafter"/>
</dbReference>
<feature type="transmembrane region" description="Helical" evidence="20">
    <location>
        <begin position="600"/>
        <end position="626"/>
    </location>
</feature>
<dbReference type="Pfam" id="PF00173">
    <property type="entry name" value="Cyt-b5"/>
    <property type="match status" value="1"/>
</dbReference>
<dbReference type="SUPFAM" id="SSF47895">
    <property type="entry name" value="Transducin (alpha subunit), insertion domain"/>
    <property type="match status" value="1"/>
</dbReference>
<dbReference type="GO" id="GO:0005525">
    <property type="term" value="F:GTP binding"/>
    <property type="evidence" value="ECO:0007669"/>
    <property type="project" value="UniProtKB-KW"/>
</dbReference>
<dbReference type="OrthoDB" id="68581at2759"/>
<dbReference type="GO" id="GO:0007186">
    <property type="term" value="P:G protein-coupled receptor signaling pathway"/>
    <property type="evidence" value="ECO:0007669"/>
    <property type="project" value="InterPro"/>
</dbReference>
<feature type="binding site" evidence="17">
    <location>
        <begin position="1138"/>
        <end position="1141"/>
    </location>
    <ligand>
        <name>GTP</name>
        <dbReference type="ChEBI" id="CHEBI:37565"/>
    </ligand>
</feature>
<evidence type="ECO:0000256" key="13">
    <source>
        <dbReference type="ARBA" id="ARBA00023134"/>
    </source>
</evidence>
<keyword evidence="10" id="KW-0560">Oxidoreductase</keyword>
<dbReference type="Pfam" id="PF23022">
    <property type="entry name" value="6TM_1st_PGAP2IP"/>
    <property type="match status" value="1"/>
</dbReference>
<feature type="transmembrane region" description="Helical" evidence="20">
    <location>
        <begin position="136"/>
        <end position="154"/>
    </location>
</feature>
<dbReference type="InterPro" id="IPR001019">
    <property type="entry name" value="Gprotein_alpha_su"/>
</dbReference>
<evidence type="ECO:0000256" key="11">
    <source>
        <dbReference type="ARBA" id="ARBA00023004"/>
    </source>
</evidence>
<feature type="transmembrane region" description="Helical" evidence="20">
    <location>
        <begin position="335"/>
        <end position="352"/>
    </location>
</feature>
<dbReference type="GO" id="GO:0005506">
    <property type="term" value="F:iron ion binding"/>
    <property type="evidence" value="ECO:0007669"/>
    <property type="project" value="TreeGrafter"/>
</dbReference>
<dbReference type="InterPro" id="IPR001199">
    <property type="entry name" value="Cyt_B5-like_heme/steroid-bd"/>
</dbReference>
<dbReference type="GO" id="GO:0031683">
    <property type="term" value="F:G-protein beta/gamma-subunit complex binding"/>
    <property type="evidence" value="ECO:0007669"/>
    <property type="project" value="InterPro"/>
</dbReference>
<keyword evidence="8" id="KW-0276">Fatty acid metabolism</keyword>
<evidence type="ECO:0000256" key="16">
    <source>
        <dbReference type="ARBA" id="ARBA00023224"/>
    </source>
</evidence>
<feature type="transmembrane region" description="Helical" evidence="20">
    <location>
        <begin position="515"/>
        <end position="536"/>
    </location>
</feature>
<feature type="compositionally biased region" description="Pro residues" evidence="19">
    <location>
        <begin position="1086"/>
        <end position="1097"/>
    </location>
</feature>
<evidence type="ECO:0000256" key="18">
    <source>
        <dbReference type="PIRSR" id="PIRSR601019-2"/>
    </source>
</evidence>
<dbReference type="Gene3D" id="3.40.50.300">
    <property type="entry name" value="P-loop containing nucleotide triphosphate hydrolases"/>
    <property type="match status" value="1"/>
</dbReference>
<name>A0A4S4M9S9_9AGAM</name>
<dbReference type="InterPro" id="IPR005804">
    <property type="entry name" value="FA_desaturase_dom"/>
</dbReference>
<comment type="similarity">
    <text evidence="2">Belongs to the fatty acid desaturase type 1 family.</text>
</comment>
<dbReference type="PROSITE" id="PS00191">
    <property type="entry name" value="CYTOCHROME_B5_1"/>
    <property type="match status" value="1"/>
</dbReference>
<keyword evidence="5 20" id="KW-0812">Transmembrane</keyword>
<dbReference type="InterPro" id="IPR036400">
    <property type="entry name" value="Cyt_B5-like_heme/steroid_sf"/>
</dbReference>
<feature type="transmembrane region" description="Helical" evidence="20">
    <location>
        <begin position="20"/>
        <end position="43"/>
    </location>
</feature>
<reference evidence="22 23" key="1">
    <citation type="submission" date="2019-02" db="EMBL/GenBank/DDBJ databases">
        <title>Genome sequencing of the rare red list fungi Bondarzewia mesenterica.</title>
        <authorList>
            <person name="Buettner E."/>
            <person name="Kellner H."/>
        </authorList>
    </citation>
    <scope>NUCLEOTIDE SEQUENCE [LARGE SCALE GENOMIC DNA]</scope>
    <source>
        <strain evidence="22 23">DSM 108281</strain>
    </source>
</reference>
<feature type="binding site" evidence="17">
    <location>
        <begin position="1001"/>
        <end position="1007"/>
    </location>
    <ligand>
        <name>GTP</name>
        <dbReference type="ChEBI" id="CHEBI:37565"/>
    </ligand>
</feature>
<keyword evidence="23" id="KW-1185">Reference proteome</keyword>
<dbReference type="PANTHER" id="PTHR11351:SF31">
    <property type="entry name" value="DESATURASE 1, ISOFORM A-RELATED"/>
    <property type="match status" value="1"/>
</dbReference>
<feature type="transmembrane region" description="Helical" evidence="20">
    <location>
        <begin position="308"/>
        <end position="328"/>
    </location>
</feature>
<feature type="transmembrane region" description="Helical" evidence="20">
    <location>
        <begin position="283"/>
        <end position="302"/>
    </location>
</feature>
<feature type="transmembrane region" description="Helical" evidence="20">
    <location>
        <begin position="1705"/>
        <end position="1726"/>
    </location>
</feature>
<dbReference type="InterPro" id="IPR001522">
    <property type="entry name" value="FADS-1_CS"/>
</dbReference>
<feature type="transmembrane region" description="Helical" evidence="20">
    <location>
        <begin position="381"/>
        <end position="397"/>
    </location>
</feature>
<feature type="binding site" evidence="18">
    <location>
        <position position="1007"/>
    </location>
    <ligand>
        <name>Mg(2+)</name>
        <dbReference type="ChEBI" id="CHEBI:18420"/>
    </ligand>
</feature>
<evidence type="ECO:0000256" key="10">
    <source>
        <dbReference type="ARBA" id="ARBA00023002"/>
    </source>
</evidence>
<evidence type="ECO:0000256" key="8">
    <source>
        <dbReference type="ARBA" id="ARBA00022832"/>
    </source>
</evidence>
<dbReference type="Proteomes" id="UP000310158">
    <property type="component" value="Unassembled WGS sequence"/>
</dbReference>
<dbReference type="InterPro" id="IPR015876">
    <property type="entry name" value="Acyl-CoA_DS"/>
</dbReference>
<keyword evidence="6 18" id="KW-0479">Metal-binding</keyword>
<dbReference type="EMBL" id="SGPL01000005">
    <property type="protein sequence ID" value="THH21261.1"/>
    <property type="molecule type" value="Genomic_DNA"/>
</dbReference>
<evidence type="ECO:0000256" key="12">
    <source>
        <dbReference type="ARBA" id="ARBA00023098"/>
    </source>
</evidence>
<dbReference type="SUPFAM" id="SSF55856">
    <property type="entry name" value="Cytochrome b5-like heme/steroid binding domain"/>
    <property type="match status" value="1"/>
</dbReference>
<feature type="transmembrane region" description="Helical" evidence="20">
    <location>
        <begin position="1564"/>
        <end position="1584"/>
    </location>
</feature>
<keyword evidence="13 17" id="KW-0342">GTP-binding</keyword>
<feature type="region of interest" description="Disordered" evidence="19">
    <location>
        <begin position="1067"/>
        <end position="1106"/>
    </location>
</feature>
<keyword evidence="3" id="KW-0444">Lipid biosynthesis</keyword>
<dbReference type="Gene3D" id="1.10.400.10">
    <property type="entry name" value="GI Alpha 1, domain 2-like"/>
    <property type="match status" value="1"/>
</dbReference>
<feature type="transmembrane region" description="Helical" evidence="20">
    <location>
        <begin position="107"/>
        <end position="124"/>
    </location>
</feature>
<protein>
    <recommendedName>
        <fullName evidence="21">Cytochrome b5 heme-binding domain-containing protein</fullName>
    </recommendedName>
</protein>
<evidence type="ECO:0000256" key="9">
    <source>
        <dbReference type="ARBA" id="ARBA00022989"/>
    </source>
</evidence>
<evidence type="ECO:0000256" key="15">
    <source>
        <dbReference type="ARBA" id="ARBA00023160"/>
    </source>
</evidence>
<feature type="compositionally biased region" description="Basic and acidic residues" evidence="19">
    <location>
        <begin position="1068"/>
        <end position="1077"/>
    </location>
</feature>
<keyword evidence="7 17" id="KW-0547">Nucleotide-binding</keyword>
<dbReference type="GO" id="GO:0006636">
    <property type="term" value="P:unsaturated fatty acid biosynthetic process"/>
    <property type="evidence" value="ECO:0007669"/>
    <property type="project" value="TreeGrafter"/>
</dbReference>
<evidence type="ECO:0000256" key="7">
    <source>
        <dbReference type="ARBA" id="ARBA00022741"/>
    </source>
</evidence>
<feature type="transmembrane region" description="Helical" evidence="20">
    <location>
        <begin position="1596"/>
        <end position="1614"/>
    </location>
</feature>
<dbReference type="SMART" id="SM00275">
    <property type="entry name" value="G_alpha"/>
    <property type="match status" value="1"/>
</dbReference>
<keyword evidence="9 20" id="KW-1133">Transmembrane helix</keyword>
<dbReference type="InterPro" id="IPR019402">
    <property type="entry name" value="CWH43_N"/>
</dbReference>
<dbReference type="Pfam" id="PF10277">
    <property type="entry name" value="Frag1"/>
    <property type="match status" value="1"/>
</dbReference>
<evidence type="ECO:0000256" key="5">
    <source>
        <dbReference type="ARBA" id="ARBA00022692"/>
    </source>
</evidence>
<dbReference type="InterPro" id="IPR018506">
    <property type="entry name" value="Cyt_B5_heme-BS"/>
</dbReference>
<keyword evidence="14 20" id="KW-0472">Membrane</keyword>
<dbReference type="SUPFAM" id="SSF52540">
    <property type="entry name" value="P-loop containing nucleoside triphosphate hydrolases"/>
    <property type="match status" value="1"/>
</dbReference>
<evidence type="ECO:0000256" key="20">
    <source>
        <dbReference type="SAM" id="Phobius"/>
    </source>
</evidence>
<keyword evidence="16" id="KW-0807">Transducer</keyword>
<dbReference type="SMART" id="SM01117">
    <property type="entry name" value="Cyt-b5"/>
    <property type="match status" value="1"/>
</dbReference>
<dbReference type="PRINTS" id="PR00075">
    <property type="entry name" value="FACDDSATRASE"/>
</dbReference>
<keyword evidence="4" id="KW-0349">Heme</keyword>
<evidence type="ECO:0000256" key="2">
    <source>
        <dbReference type="ARBA" id="ARBA00009295"/>
    </source>
</evidence>
<dbReference type="GO" id="GO:0003924">
    <property type="term" value="F:GTPase activity"/>
    <property type="evidence" value="ECO:0007669"/>
    <property type="project" value="InterPro"/>
</dbReference>
<feature type="transmembrane region" description="Helical" evidence="20">
    <location>
        <begin position="74"/>
        <end position="95"/>
    </location>
</feature>
<keyword evidence="18" id="KW-0460">Magnesium</keyword>
<keyword evidence="15" id="KW-0275">Fatty acid biosynthesis</keyword>
<dbReference type="Pfam" id="PF00487">
    <property type="entry name" value="FA_desaturase"/>
    <property type="match status" value="1"/>
</dbReference>
<keyword evidence="12" id="KW-0443">Lipid metabolism</keyword>
<evidence type="ECO:0000256" key="1">
    <source>
        <dbReference type="ARBA" id="ARBA00004141"/>
    </source>
</evidence>
<evidence type="ECO:0000256" key="17">
    <source>
        <dbReference type="PIRSR" id="PIRSR601019-1"/>
    </source>
</evidence>
<dbReference type="PANTHER" id="PTHR11351">
    <property type="entry name" value="ACYL-COA DESATURASE"/>
    <property type="match status" value="1"/>
</dbReference>
<feature type="transmembrane region" description="Helical" evidence="20">
    <location>
        <begin position="1626"/>
        <end position="1645"/>
    </location>
</feature>
<feature type="compositionally biased region" description="Low complexity" evidence="19">
    <location>
        <begin position="445"/>
        <end position="457"/>
    </location>
</feature>
<dbReference type="Gene3D" id="3.10.120.10">
    <property type="entry name" value="Cytochrome b5-like heme/steroid binding domain"/>
    <property type="match status" value="1"/>
</dbReference>
<dbReference type="Pfam" id="PF00503">
    <property type="entry name" value="G-alpha"/>
    <property type="match status" value="2"/>
</dbReference>
<organism evidence="22 23">
    <name type="scientific">Bondarzewia mesenterica</name>
    <dbReference type="NCBI Taxonomy" id="1095465"/>
    <lineage>
        <taxon>Eukaryota</taxon>
        <taxon>Fungi</taxon>
        <taxon>Dikarya</taxon>
        <taxon>Basidiomycota</taxon>
        <taxon>Agaricomycotina</taxon>
        <taxon>Agaricomycetes</taxon>
        <taxon>Russulales</taxon>
        <taxon>Bondarzewiaceae</taxon>
        <taxon>Bondarzewia</taxon>
    </lineage>
</organism>
<evidence type="ECO:0000313" key="23">
    <source>
        <dbReference type="Proteomes" id="UP000310158"/>
    </source>
</evidence>
<keyword evidence="11" id="KW-0408">Iron</keyword>
<dbReference type="CDD" id="cd03505">
    <property type="entry name" value="Delta9-FADS-like"/>
    <property type="match status" value="1"/>
</dbReference>
<dbReference type="InterPro" id="IPR011025">
    <property type="entry name" value="GproteinA_insert"/>
</dbReference>
<dbReference type="GO" id="GO:0005789">
    <property type="term" value="C:endoplasmic reticulum membrane"/>
    <property type="evidence" value="ECO:0007669"/>
    <property type="project" value="TreeGrafter"/>
</dbReference>
<feature type="domain" description="Cytochrome b5 heme-binding" evidence="21">
    <location>
        <begin position="1871"/>
        <end position="1911"/>
    </location>
</feature>
<dbReference type="InterPro" id="IPR027417">
    <property type="entry name" value="P-loop_NTPase"/>
</dbReference>
<evidence type="ECO:0000256" key="19">
    <source>
        <dbReference type="SAM" id="MobiDB-lite"/>
    </source>
</evidence>
<dbReference type="Pfam" id="PF23021">
    <property type="entry name" value="6TM_2nd_PGAP2IP"/>
    <property type="match status" value="1"/>
</dbReference>
<dbReference type="InterPro" id="IPR053911">
    <property type="entry name" value="PGAP2IP_TM_2nd"/>
</dbReference>
<feature type="transmembrane region" description="Helical" evidence="20">
    <location>
        <begin position="166"/>
        <end position="182"/>
    </location>
</feature>
<dbReference type="GO" id="GO:0020037">
    <property type="term" value="F:heme binding"/>
    <property type="evidence" value="ECO:0007669"/>
    <property type="project" value="InterPro"/>
</dbReference>
<accession>A0A4S4M9S9</accession>
<dbReference type="PROSITE" id="PS50255">
    <property type="entry name" value="CYTOCHROME_B5_2"/>
    <property type="match status" value="1"/>
</dbReference>
<comment type="caution">
    <text evidence="22">The sequence shown here is derived from an EMBL/GenBank/DDBJ whole genome shotgun (WGS) entry which is preliminary data.</text>
</comment>
<evidence type="ECO:0000256" key="3">
    <source>
        <dbReference type="ARBA" id="ARBA00022516"/>
    </source>
</evidence>
<evidence type="ECO:0000259" key="21">
    <source>
        <dbReference type="PROSITE" id="PS50255"/>
    </source>
</evidence>
<feature type="transmembrane region" description="Helical" evidence="20">
    <location>
        <begin position="570"/>
        <end position="588"/>
    </location>
</feature>
<dbReference type="PROSITE" id="PS51882">
    <property type="entry name" value="G_ALPHA"/>
    <property type="match status" value="1"/>
</dbReference>
<comment type="subcellular location">
    <subcellularLocation>
        <location evidence="1">Membrane</location>
        <topology evidence="1">Multi-pass membrane protein</topology>
    </subcellularLocation>
</comment>
<evidence type="ECO:0000256" key="6">
    <source>
        <dbReference type="ARBA" id="ARBA00022723"/>
    </source>
</evidence>
<proteinExistence type="inferred from homology"/>
<dbReference type="InterPro" id="IPR053912">
    <property type="entry name" value="PGAP2IP_TM_1nd"/>
</dbReference>
<evidence type="ECO:0000256" key="14">
    <source>
        <dbReference type="ARBA" id="ARBA00023136"/>
    </source>
</evidence>
<sequence>MPPGTGSPDPTFTLRAASLARIHNILSFAAFASALCIGCSLHYKKIVKNGVSGWPEEWFPSVSATRENAFPSSYLPSILLITGIVRTLSCGGWVYITSSDDHDVHDVLMILYIVCNIPWMWSNTKLASGKARRRRTLIASSFWLALIPMIYFFIQHKVHRIPGAYTYYSFFEWSLILFDVLYDSVSETEFRDSGLQVLIGTALDGQSNEIRAPVQIEKASVAVADDVQNSVKESKSSSVSVSEIPLEGSKQVATMSFLSAGRPFLSFLADVYLCMSSSPYQSWTVFTALPITLFYFSVWELALAGPELSTLSTLSPIFLSSSTLLSFSRSRTGRAVLAAISAAAGIGTWWTTSMWTRLGGVMVGVITGLMKWTVEWEEGSAYHGVVFLLGLMVSALSKHMNHGNNPGWPVVNEATGGHHKPILFMSFLAILELLTRPSSSLYPSSLSADSAPAQSSPKTGSPVKSPPRAKAGPWLPSALALGALVYSLHERLTDPSTLIVWSWTGYPLTGPSPHVHAPFTLVAQAFGVLLVLFAFSTDAHSPNPLTHPLWYAVGAGSSYVLYAYKDWPGYIGGLVHAVFLMSITPQVLQNAAAAAKGRVARVYTTAWVVWIVFLFTGTFTVAYAFVPGAWSFRERTNLILSSQLILLTPAFQWTALSRPLSARLPALPTVPRQTRLHMSAVLAFTTLLALLAPLARSPSPIPAPPPDETDEAREARVRAELEARKVSDQIDEQINQERLAAKKGPKPVKILLLDFQLMASPKVRMPTLQHCSHIPISLHTSDRVGISPRLPNQAFRAERVIWRAIIQLNVVRSIHLILDILSEAQRQQQQSTFLSYGSSSRGLADRAPALPHLSAEHLRLKMRLSPLVQVEDALARRLSAARPRSAHFAALAAHLALEDVAREVEVNSWSGWKGRLGKLVGAGAKEGEEEEDDGIDWDDPHDPGRIIHMCGDDMKKLWADPVTHRLLSAEGLRLEEMSGFFLDCLDRVTSLRYVPSDDDILRARIKTLGVSEYRFTLSSSQSLVDSFHSRRFSNPPKRPCSPMRILTHTQIIFWDLNGVCSTSGDTDLVPRGRHERQPPGACVSPSPFPPQSSPSSPPHRRLISPSPAIDRQEDSVVLWKSIVSNPLLAKTNVVLFLNKCDILKQKLAAGARFGRYITSYGSRSNDYETVTSYVRRKFAAIFKELSPSPALSFVILLPSRSSVDYNITLLGSAFESTMMAGRPLEELDVDADGWSLMECSVRRMREYRDSSSDAYPQLALRHHHPSRELKATFASTEMTRNGASLLPPPVSDFAVVPIDALALLAAALLKLGVTDVTASRLLDSVRQEPILLTVMKKRGKTSAETRDALLKPSHVKASRPLARPPPAPSTVHSKAVKAVGGASEEYQLVVIVVTSRQERSPNLEHPNKIETRDDAPAGALAEYARGGEKKAREKKWRCRWNAETVGEDLVRRTEWRWSAEGDAGAWLGRGRAEFSATASLPFLLHLHALPPTHFHSAMSTVYPSRKTPPPEMAPFTPPLTPPEYKTDPDTIPADLNIPDNYVDYTIKSTKPLPPITWDNLFQELNYLSLSILTITPAIAIYGAFTTKLRWETAAFAVFYYFVTGLGITAGYHRFWAHRAYNASKPLQYFLAMAGAGAVEGSIKWWSRGHRAHHRYTDTELDPYNAHKGFWWSHVGWMLVKPRRKPGVADVSDLSKSEVVRWQHRWYIWLILGMGFGVPTLIPGLLWGDWRGGYVYAAAARLCFVHHSTFCVNSLAHWLGEAPFDDKHTPRDHVITAFVTIGEGYHNFHHQFPMDYRNAIKWYQYDPTKWFIALCGKLGLASHLKSFQTFPDNEVRKGQLTMQLKRLRETQDGLLWPQDTVDLPVISWQSFQEQSEKRPLILIAGLIHDVSSFMEEHPGGRHLLVKNIGKDANACLLWWRIRPFQCCTQLTIHDARWHSARWAPSWVGRQVHPTIATPARRPA</sequence>
<feature type="region of interest" description="Disordered" evidence="19">
    <location>
        <begin position="445"/>
        <end position="469"/>
    </location>
</feature>
<gene>
    <name evidence="22" type="ORF">EW146_g247</name>
</gene>
<dbReference type="PROSITE" id="PS00476">
    <property type="entry name" value="FATTY_ACID_DESATUR_1"/>
    <property type="match status" value="1"/>
</dbReference>